<reference evidence="2" key="1">
    <citation type="submission" date="2015-08" db="EMBL/GenBank/DDBJ databases">
        <title>Genome sequencing project for genomic taxonomy and phylogenomics of Bacillus-like bacteria.</title>
        <authorList>
            <person name="Liu B."/>
            <person name="Wang J."/>
            <person name="Zhu Y."/>
            <person name="Liu G."/>
            <person name="Chen Q."/>
            <person name="Chen Z."/>
            <person name="Lan J."/>
            <person name="Che J."/>
            <person name="Ge C."/>
            <person name="Shi H."/>
            <person name="Pan Z."/>
            <person name="Liu X."/>
        </authorList>
    </citation>
    <scope>NUCLEOTIDE SEQUENCE [LARGE SCALE GENOMIC DNA]</scope>
    <source>
        <strain evidence="2">FJAT-22460</strain>
    </source>
</reference>
<dbReference type="AlphaFoldDB" id="A0A0M1N3H4"/>
<keyword evidence="2" id="KW-1185">Reference proteome</keyword>
<dbReference type="EMBL" id="LIUT01000006">
    <property type="protein sequence ID" value="KOR76708.1"/>
    <property type="molecule type" value="Genomic_DNA"/>
</dbReference>
<proteinExistence type="predicted"/>
<name>A0A0M1N3H4_9BACL</name>
<accession>A0A0M1N3H4</accession>
<sequence>MKMDLVWATKEWQSAKAPAKSEGACGQQPSEYAPNHAPYTQGILLTVYRIRRLLFQSFGMGDFCVL</sequence>
<organism evidence="1 2">
    <name type="scientific">Paenibacillus solani</name>
    <dbReference type="NCBI Taxonomy" id="1705565"/>
    <lineage>
        <taxon>Bacteria</taxon>
        <taxon>Bacillati</taxon>
        <taxon>Bacillota</taxon>
        <taxon>Bacilli</taxon>
        <taxon>Bacillales</taxon>
        <taxon>Paenibacillaceae</taxon>
        <taxon>Paenibacillus</taxon>
    </lineage>
</organism>
<dbReference type="PATRIC" id="fig|1705565.3.peg.612"/>
<comment type="caution">
    <text evidence="1">The sequence shown here is derived from an EMBL/GenBank/DDBJ whole genome shotgun (WGS) entry which is preliminary data.</text>
</comment>
<evidence type="ECO:0000313" key="1">
    <source>
        <dbReference type="EMBL" id="KOR76708.1"/>
    </source>
</evidence>
<evidence type="ECO:0000313" key="2">
    <source>
        <dbReference type="Proteomes" id="UP000036932"/>
    </source>
</evidence>
<dbReference type="Proteomes" id="UP000036932">
    <property type="component" value="Unassembled WGS sequence"/>
</dbReference>
<protein>
    <submittedName>
        <fullName evidence="1">Uncharacterized protein</fullName>
    </submittedName>
</protein>
<gene>
    <name evidence="1" type="ORF">AM231_22435</name>
</gene>